<name>A0A8J5N500_HOMAM</name>
<gene>
    <name evidence="12" type="primary">Oxa1l-L</name>
    <name evidence="12" type="ORF">Hamer_G014548</name>
</gene>
<reference evidence="12" key="1">
    <citation type="journal article" date="2021" name="Sci. Adv.">
        <title>The American lobster genome reveals insights on longevity, neural, and immune adaptations.</title>
        <authorList>
            <person name="Polinski J.M."/>
            <person name="Zimin A.V."/>
            <person name="Clark K.F."/>
            <person name="Kohn A.B."/>
            <person name="Sadowski N."/>
            <person name="Timp W."/>
            <person name="Ptitsyn A."/>
            <person name="Khanna P."/>
            <person name="Romanova D.Y."/>
            <person name="Williams P."/>
            <person name="Greenwood S.J."/>
            <person name="Moroz L.L."/>
            <person name="Walt D.R."/>
            <person name="Bodnar A.G."/>
        </authorList>
    </citation>
    <scope>NUCLEOTIDE SEQUENCE</scope>
    <source>
        <strain evidence="12">GMGI-L3</strain>
    </source>
</reference>
<comment type="similarity">
    <text evidence="2 9">Belongs to the OXA1/ALB3/YidC family.</text>
</comment>
<feature type="transmembrane region" description="Helical" evidence="10">
    <location>
        <begin position="159"/>
        <end position="181"/>
    </location>
</feature>
<comment type="subcellular location">
    <subcellularLocation>
        <location evidence="9">Membrane</location>
        <topology evidence="9">Multi-pass membrane protein</topology>
    </subcellularLocation>
    <subcellularLocation>
        <location evidence="1">Mitochondrion inner membrane</location>
        <topology evidence="1">Multi-pass membrane protein</topology>
    </subcellularLocation>
</comment>
<feature type="domain" description="Membrane insertase YidC/Oxa/ALB C-terminal" evidence="11">
    <location>
        <begin position="161"/>
        <end position="352"/>
    </location>
</feature>
<keyword evidence="7" id="KW-0496">Mitochondrion</keyword>
<evidence type="ECO:0000313" key="13">
    <source>
        <dbReference type="Proteomes" id="UP000747542"/>
    </source>
</evidence>
<evidence type="ECO:0000259" key="11">
    <source>
        <dbReference type="Pfam" id="PF02096"/>
    </source>
</evidence>
<dbReference type="Proteomes" id="UP000747542">
    <property type="component" value="Unassembled WGS sequence"/>
</dbReference>
<dbReference type="InterPro" id="IPR028055">
    <property type="entry name" value="YidC/Oxa/ALB_C"/>
</dbReference>
<dbReference type="GO" id="GO:0032979">
    <property type="term" value="P:protein insertion into mitochondrial inner membrane from matrix"/>
    <property type="evidence" value="ECO:0007669"/>
    <property type="project" value="TreeGrafter"/>
</dbReference>
<evidence type="ECO:0000256" key="8">
    <source>
        <dbReference type="ARBA" id="ARBA00023136"/>
    </source>
</evidence>
<keyword evidence="8 10" id="KW-0472">Membrane</keyword>
<evidence type="ECO:0000256" key="3">
    <source>
        <dbReference type="ARBA" id="ARBA00022692"/>
    </source>
</evidence>
<dbReference type="PANTHER" id="PTHR12428:SF66">
    <property type="entry name" value="MITOCHONDRIAL INNER MEMBRANE PROTEIN OXA1L"/>
    <property type="match status" value="1"/>
</dbReference>
<evidence type="ECO:0000313" key="12">
    <source>
        <dbReference type="EMBL" id="KAG7173229.1"/>
    </source>
</evidence>
<keyword evidence="4" id="KW-0999">Mitochondrion inner membrane</keyword>
<dbReference type="PANTHER" id="PTHR12428">
    <property type="entry name" value="OXA1"/>
    <property type="match status" value="1"/>
</dbReference>
<keyword evidence="13" id="KW-1185">Reference proteome</keyword>
<feature type="transmembrane region" description="Helical" evidence="10">
    <location>
        <begin position="271"/>
        <end position="296"/>
    </location>
</feature>
<evidence type="ECO:0000256" key="10">
    <source>
        <dbReference type="SAM" id="Phobius"/>
    </source>
</evidence>
<protein>
    <submittedName>
        <fullName evidence="12">Mitochondrial inner membrane protein OXA1L-like</fullName>
    </submittedName>
</protein>
<dbReference type="Pfam" id="PF02096">
    <property type="entry name" value="60KD_IMP"/>
    <property type="match status" value="1"/>
</dbReference>
<proteinExistence type="inferred from homology"/>
<evidence type="ECO:0000256" key="9">
    <source>
        <dbReference type="RuleBase" id="RU003945"/>
    </source>
</evidence>
<keyword evidence="3 9" id="KW-0812">Transmembrane</keyword>
<dbReference type="EMBL" id="JAHLQT010010116">
    <property type="protein sequence ID" value="KAG7173229.1"/>
    <property type="molecule type" value="Genomic_DNA"/>
</dbReference>
<dbReference type="InterPro" id="IPR001708">
    <property type="entry name" value="YidC/ALB3/OXA1/COX18"/>
</dbReference>
<sequence>MAAALGRPPGARCLRRCVTFTNTSRICESITTYRTAYSIFFVNAASPSLDEEIIDPAAAVGGHTLSHSDLEASTDHIVSNTSDTVGPHMVPDVGAESILASQAVESIAYIPPPPVPPEAVGPALNALGEPTFASLGLGGWGPVGIIQQCLEQLHVTADLPWWGAIAITTVIILTLIFPLVLMSQRNAAKMNNNMPQLQFLQMKMTEARNSGDQLNAARYGQEMMLFMKEKEISPLRNVIVPLAQAPIFISMFVGLRGMANLPLESFKDGGIFWFTDLTVCDPLYLLPIITSITMLATIELGTDGAKLNAQNMHLMKYVLRGIPILVFPFTLSFPAAVLCYWVSTNLFSLIQVGFLKIPSIRKYFKIDQLVTHKKESLPPKKGMIEGFKESWRNMKISNEIADRQKYDEMRFSKAGMGPLVRTYKHDPTKRVINVQAKVKSK</sequence>
<comment type="caution">
    <text evidence="12">The sequence shown here is derived from an EMBL/GenBank/DDBJ whole genome shotgun (WGS) entry which is preliminary data.</text>
</comment>
<feature type="transmembrane region" description="Helical" evidence="10">
    <location>
        <begin position="238"/>
        <end position="259"/>
    </location>
</feature>
<dbReference type="NCBIfam" id="TIGR03592">
    <property type="entry name" value="yidC_oxa1_cterm"/>
    <property type="match status" value="1"/>
</dbReference>
<dbReference type="GO" id="GO:0032977">
    <property type="term" value="F:membrane insertase activity"/>
    <property type="evidence" value="ECO:0007669"/>
    <property type="project" value="InterPro"/>
</dbReference>
<evidence type="ECO:0000256" key="5">
    <source>
        <dbReference type="ARBA" id="ARBA00022946"/>
    </source>
</evidence>
<accession>A0A8J5N500</accession>
<keyword evidence="6 10" id="KW-1133">Transmembrane helix</keyword>
<evidence type="ECO:0000256" key="4">
    <source>
        <dbReference type="ARBA" id="ARBA00022792"/>
    </source>
</evidence>
<dbReference type="CDD" id="cd20069">
    <property type="entry name" value="5TM_Oxa1-like"/>
    <property type="match status" value="1"/>
</dbReference>
<feature type="transmembrane region" description="Helical" evidence="10">
    <location>
        <begin position="317"/>
        <end position="343"/>
    </location>
</feature>
<dbReference type="AlphaFoldDB" id="A0A8J5N500"/>
<evidence type="ECO:0000256" key="7">
    <source>
        <dbReference type="ARBA" id="ARBA00023128"/>
    </source>
</evidence>
<dbReference type="GO" id="GO:0005743">
    <property type="term" value="C:mitochondrial inner membrane"/>
    <property type="evidence" value="ECO:0007669"/>
    <property type="project" value="UniProtKB-SubCell"/>
</dbReference>
<keyword evidence="5" id="KW-0809">Transit peptide</keyword>
<evidence type="ECO:0000256" key="6">
    <source>
        <dbReference type="ARBA" id="ARBA00022989"/>
    </source>
</evidence>
<organism evidence="12 13">
    <name type="scientific">Homarus americanus</name>
    <name type="common">American lobster</name>
    <dbReference type="NCBI Taxonomy" id="6706"/>
    <lineage>
        <taxon>Eukaryota</taxon>
        <taxon>Metazoa</taxon>
        <taxon>Ecdysozoa</taxon>
        <taxon>Arthropoda</taxon>
        <taxon>Crustacea</taxon>
        <taxon>Multicrustacea</taxon>
        <taxon>Malacostraca</taxon>
        <taxon>Eumalacostraca</taxon>
        <taxon>Eucarida</taxon>
        <taxon>Decapoda</taxon>
        <taxon>Pleocyemata</taxon>
        <taxon>Astacidea</taxon>
        <taxon>Nephropoidea</taxon>
        <taxon>Nephropidae</taxon>
        <taxon>Homarus</taxon>
    </lineage>
</organism>
<evidence type="ECO:0000256" key="2">
    <source>
        <dbReference type="ARBA" id="ARBA00009877"/>
    </source>
</evidence>
<evidence type="ECO:0000256" key="1">
    <source>
        <dbReference type="ARBA" id="ARBA00004448"/>
    </source>
</evidence>